<name>A0A6G0ICN5_LARCR</name>
<keyword evidence="2" id="KW-1015">Disulfide bond</keyword>
<dbReference type="PROSITE" id="PS50835">
    <property type="entry name" value="IG_LIKE"/>
    <property type="match status" value="1"/>
</dbReference>
<evidence type="ECO:0000256" key="5">
    <source>
        <dbReference type="SAM" id="MobiDB-lite"/>
    </source>
</evidence>
<evidence type="ECO:0000256" key="7">
    <source>
        <dbReference type="SAM" id="SignalP"/>
    </source>
</evidence>
<evidence type="ECO:0000256" key="3">
    <source>
        <dbReference type="ARBA" id="ARBA00023180"/>
    </source>
</evidence>
<keyword evidence="6" id="KW-0472">Membrane</keyword>
<dbReference type="InterPro" id="IPR003598">
    <property type="entry name" value="Ig_sub2"/>
</dbReference>
<dbReference type="Proteomes" id="UP000424527">
    <property type="component" value="Unassembled WGS sequence"/>
</dbReference>
<evidence type="ECO:0000256" key="2">
    <source>
        <dbReference type="ARBA" id="ARBA00023157"/>
    </source>
</evidence>
<dbReference type="PROSITE" id="PS00290">
    <property type="entry name" value="IG_MHC"/>
    <property type="match status" value="1"/>
</dbReference>
<evidence type="ECO:0000256" key="1">
    <source>
        <dbReference type="ARBA" id="ARBA00022729"/>
    </source>
</evidence>
<keyword evidence="10" id="KW-1185">Reference proteome</keyword>
<dbReference type="Gene3D" id="2.60.40.10">
    <property type="entry name" value="Immunoglobulins"/>
    <property type="match status" value="1"/>
</dbReference>
<dbReference type="OrthoDB" id="10012075at2759"/>
<keyword evidence="6" id="KW-0812">Transmembrane</keyword>
<dbReference type="PANTHER" id="PTHR44337:SF8">
    <property type="entry name" value="IMMUNOGLOBULIN SUBTYPE DOMAIN-CONTAINING PROTEIN"/>
    <property type="match status" value="1"/>
</dbReference>
<protein>
    <submittedName>
        <fullName evidence="9">Hemicentin-2</fullName>
    </submittedName>
</protein>
<dbReference type="InterPro" id="IPR036179">
    <property type="entry name" value="Ig-like_dom_sf"/>
</dbReference>
<dbReference type="InterPro" id="IPR003006">
    <property type="entry name" value="Ig/MHC_CS"/>
</dbReference>
<keyword evidence="3" id="KW-0325">Glycoprotein</keyword>
<reference evidence="9 10" key="1">
    <citation type="submission" date="2019-07" db="EMBL/GenBank/DDBJ databases">
        <title>Chromosome genome assembly for large yellow croaker.</title>
        <authorList>
            <person name="Xiao S."/>
        </authorList>
    </citation>
    <scope>NUCLEOTIDE SEQUENCE [LARGE SCALE GENOMIC DNA]</scope>
    <source>
        <strain evidence="9">JMULYC20181020</strain>
        <tissue evidence="9">Muscle</tissue>
    </source>
</reference>
<dbReference type="InterPro" id="IPR013783">
    <property type="entry name" value="Ig-like_fold"/>
</dbReference>
<keyword evidence="1 7" id="KW-0732">Signal</keyword>
<proteinExistence type="predicted"/>
<feature type="transmembrane region" description="Helical" evidence="6">
    <location>
        <begin position="234"/>
        <end position="257"/>
    </location>
</feature>
<feature type="chain" id="PRO_5026094131" evidence="7">
    <location>
        <begin position="19"/>
        <end position="298"/>
    </location>
</feature>
<feature type="domain" description="Ig-like" evidence="8">
    <location>
        <begin position="137"/>
        <end position="216"/>
    </location>
</feature>
<evidence type="ECO:0000256" key="6">
    <source>
        <dbReference type="SAM" id="Phobius"/>
    </source>
</evidence>
<feature type="region of interest" description="Disordered" evidence="5">
    <location>
        <begin position="265"/>
        <end position="298"/>
    </location>
</feature>
<dbReference type="SMART" id="SM00408">
    <property type="entry name" value="IGc2"/>
    <property type="match status" value="1"/>
</dbReference>
<dbReference type="SUPFAM" id="SSF48726">
    <property type="entry name" value="Immunoglobulin"/>
    <property type="match status" value="1"/>
</dbReference>
<evidence type="ECO:0000313" key="9">
    <source>
        <dbReference type="EMBL" id="KAE8289051.1"/>
    </source>
</evidence>
<dbReference type="KEGG" id="lco:104919551"/>
<dbReference type="AlphaFoldDB" id="A0A6G0ICN5"/>
<dbReference type="SMART" id="SM00409">
    <property type="entry name" value="IG"/>
    <property type="match status" value="2"/>
</dbReference>
<feature type="signal peptide" evidence="7">
    <location>
        <begin position="1"/>
        <end position="18"/>
    </location>
</feature>
<dbReference type="PANTHER" id="PTHR44337">
    <property type="entry name" value="CARCINOEMBRYONIC ANTIGEN-RELATED CELL ADHESION MOLECULE 8"/>
    <property type="match status" value="1"/>
</dbReference>
<evidence type="ECO:0000259" key="8">
    <source>
        <dbReference type="PROSITE" id="PS50835"/>
    </source>
</evidence>
<dbReference type="InterPro" id="IPR007110">
    <property type="entry name" value="Ig-like_dom"/>
</dbReference>
<evidence type="ECO:0000313" key="10">
    <source>
        <dbReference type="Proteomes" id="UP000424527"/>
    </source>
</evidence>
<organism evidence="9 10">
    <name type="scientific">Larimichthys crocea</name>
    <name type="common">Large yellow croaker</name>
    <name type="synonym">Pseudosciaena crocea</name>
    <dbReference type="NCBI Taxonomy" id="215358"/>
    <lineage>
        <taxon>Eukaryota</taxon>
        <taxon>Metazoa</taxon>
        <taxon>Chordata</taxon>
        <taxon>Craniata</taxon>
        <taxon>Vertebrata</taxon>
        <taxon>Euteleostomi</taxon>
        <taxon>Actinopterygii</taxon>
        <taxon>Neopterygii</taxon>
        <taxon>Teleostei</taxon>
        <taxon>Neoteleostei</taxon>
        <taxon>Acanthomorphata</taxon>
        <taxon>Eupercaria</taxon>
        <taxon>Sciaenidae</taxon>
        <taxon>Larimichthys</taxon>
    </lineage>
</organism>
<dbReference type="InterPro" id="IPR003599">
    <property type="entry name" value="Ig_sub"/>
</dbReference>
<evidence type="ECO:0000256" key="4">
    <source>
        <dbReference type="ARBA" id="ARBA00023319"/>
    </source>
</evidence>
<gene>
    <name evidence="9" type="ORF">D5F01_LYC12930</name>
</gene>
<sequence length="298" mass="33210">MKVLVLVAVVALIHGSDATLLIKGPTEPILEGVEFKLECLYSDSEFNISQVHFEIFYRYMQEWHPVRERSWCYYSMKIEQTAESLVMTIPRAGRYSEGPYRCVSNADNVTAPDNSSQELAIKVHYMGELSVSREGFTSYLGVPQDLKVRVGDDVVLKCSASSSEEPSYSWNKNGNDWILPSSTLTLKKVSEADEGTYTCMAEHPSMASLNKKRTISITVLSADAPWYESSNGRLMLMTSAAAVSLLVFILSMTVFLCRRAKQTKTSKGPIDDRSQKKPIYKASVESLPSTCGDKQPLV</sequence>
<dbReference type="CDD" id="cd00096">
    <property type="entry name" value="Ig"/>
    <property type="match status" value="1"/>
</dbReference>
<comment type="caution">
    <text evidence="9">The sequence shown here is derived from an EMBL/GenBank/DDBJ whole genome shotgun (WGS) entry which is preliminary data.</text>
</comment>
<accession>A0A6G0ICN5</accession>
<dbReference type="Pfam" id="PF13927">
    <property type="entry name" value="Ig_3"/>
    <property type="match status" value="1"/>
</dbReference>
<keyword evidence="4" id="KW-0393">Immunoglobulin domain</keyword>
<keyword evidence="6" id="KW-1133">Transmembrane helix</keyword>
<dbReference type="EMBL" id="REGW02000012">
    <property type="protein sequence ID" value="KAE8289051.1"/>
    <property type="molecule type" value="Genomic_DNA"/>
</dbReference>
<dbReference type="InterPro" id="IPR052598">
    <property type="entry name" value="IgSF_CEA-related"/>
</dbReference>